<dbReference type="SUPFAM" id="SSF88946">
    <property type="entry name" value="Sigma2 domain of RNA polymerase sigma factors"/>
    <property type="match status" value="1"/>
</dbReference>
<feature type="domain" description="RNA polymerase sigma-70 region 2" evidence="5">
    <location>
        <begin position="21"/>
        <end position="82"/>
    </location>
</feature>
<proteinExistence type="inferred from homology"/>
<dbReference type="EMBL" id="CP043451">
    <property type="protein sequence ID" value="QEM07157.1"/>
    <property type="molecule type" value="Genomic_DNA"/>
</dbReference>
<accession>A0AAE6JM62</accession>
<dbReference type="Proteomes" id="UP000663940">
    <property type="component" value="Chromosome"/>
</dbReference>
<comment type="similarity">
    <text evidence="1">Belongs to the sigma-70 factor family. ECF subfamily.</text>
</comment>
<dbReference type="Gene3D" id="1.10.1740.10">
    <property type="match status" value="1"/>
</dbReference>
<protein>
    <submittedName>
        <fullName evidence="7">Sigma-70 family RNA polymerase sigma factor</fullName>
    </submittedName>
</protein>
<dbReference type="Gene3D" id="1.10.10.10">
    <property type="entry name" value="Winged helix-like DNA-binding domain superfamily/Winged helix DNA-binding domain"/>
    <property type="match status" value="1"/>
</dbReference>
<evidence type="ECO:0000313" key="7">
    <source>
        <dbReference type="EMBL" id="QEM07157.1"/>
    </source>
</evidence>
<evidence type="ECO:0000313" key="9">
    <source>
        <dbReference type="Proteomes" id="UP000250557"/>
    </source>
</evidence>
<dbReference type="Pfam" id="PF08281">
    <property type="entry name" value="Sigma70_r4_2"/>
    <property type="match status" value="1"/>
</dbReference>
<evidence type="ECO:0000256" key="1">
    <source>
        <dbReference type="ARBA" id="ARBA00010641"/>
    </source>
</evidence>
<dbReference type="NCBIfam" id="TIGR02937">
    <property type="entry name" value="sigma70-ECF"/>
    <property type="match status" value="1"/>
</dbReference>
<evidence type="ECO:0000256" key="4">
    <source>
        <dbReference type="ARBA" id="ARBA00023163"/>
    </source>
</evidence>
<dbReference type="GO" id="GO:0016987">
    <property type="term" value="F:sigma factor activity"/>
    <property type="evidence" value="ECO:0007669"/>
    <property type="project" value="UniProtKB-KW"/>
</dbReference>
<feature type="domain" description="RNA polymerase sigma factor 70 region 4 type 2" evidence="6">
    <location>
        <begin position="122"/>
        <end position="171"/>
    </location>
</feature>
<dbReference type="InterPro" id="IPR039425">
    <property type="entry name" value="RNA_pol_sigma-70-like"/>
</dbReference>
<dbReference type="PANTHER" id="PTHR43133">
    <property type="entry name" value="RNA POLYMERASE ECF-TYPE SIGMA FACTO"/>
    <property type="match status" value="1"/>
</dbReference>
<dbReference type="InterPro" id="IPR036388">
    <property type="entry name" value="WH-like_DNA-bd_sf"/>
</dbReference>
<evidence type="ECO:0000313" key="8">
    <source>
        <dbReference type="EMBL" id="QTE50298.1"/>
    </source>
</evidence>
<reference evidence="7 9" key="1">
    <citation type="submission" date="2019-08" db="EMBL/GenBank/DDBJ databases">
        <title>Comparative genome analysis confer to the adaptation heavy metal polluted environment.</title>
        <authorList>
            <person name="Li Y."/>
        </authorList>
    </citation>
    <scope>NUCLEOTIDE SEQUENCE [LARGE SCALE GENOMIC DNA]</scope>
    <source>
        <strain evidence="7 9">P2</strain>
    </source>
</reference>
<reference evidence="8 10" key="2">
    <citation type="submission" date="2021-03" db="EMBL/GenBank/DDBJ databases">
        <title>Mucilaginibacter strains isolated from gold and copper mining confer multi heavy-metal resistance.</title>
        <authorList>
            <person name="Li Y."/>
        </authorList>
    </citation>
    <scope>NUCLEOTIDE SEQUENCE [LARGE SCALE GENOMIC DNA]</scope>
    <source>
        <strain evidence="8 10">P2-4</strain>
    </source>
</reference>
<dbReference type="AlphaFoldDB" id="A0AAE6JM62"/>
<keyword evidence="4" id="KW-0804">Transcription</keyword>
<dbReference type="RefSeq" id="WP_112652595.1">
    <property type="nucleotide sequence ID" value="NZ_CP043451.1"/>
</dbReference>
<organism evidence="7 9">
    <name type="scientific">Mucilaginibacter rubeus</name>
    <dbReference type="NCBI Taxonomy" id="2027860"/>
    <lineage>
        <taxon>Bacteria</taxon>
        <taxon>Pseudomonadati</taxon>
        <taxon>Bacteroidota</taxon>
        <taxon>Sphingobacteriia</taxon>
        <taxon>Sphingobacteriales</taxon>
        <taxon>Sphingobacteriaceae</taxon>
        <taxon>Mucilaginibacter</taxon>
    </lineage>
</organism>
<dbReference type="InterPro" id="IPR013249">
    <property type="entry name" value="RNA_pol_sigma70_r4_t2"/>
</dbReference>
<gene>
    <name evidence="7" type="ORF">DIU31_028000</name>
    <name evidence="8" type="ORF">J3L21_33020</name>
</gene>
<dbReference type="CDD" id="cd06171">
    <property type="entry name" value="Sigma70_r4"/>
    <property type="match status" value="1"/>
</dbReference>
<sequence>MDDQIIWNSFLQGSKASFQMIYSKYYQNLYSYGMRKLNAPDMVRDCIQDLFVNLWSSRSKLSTTDNVRYYLLASLRNQIVRASVENGKWQKTALSSAENFEIQFNPETELIQKENLSQKAKMLITALDQLTPRQKEVLYLRYFEELSYEQIAELLDLTVKGVYKLNYRAIDALKSVLNISKSDLLLLLLVCKCELFR</sequence>
<keyword evidence="3" id="KW-0731">Sigma factor</keyword>
<dbReference type="PANTHER" id="PTHR43133:SF46">
    <property type="entry name" value="RNA POLYMERASE SIGMA-70 FACTOR ECF SUBFAMILY"/>
    <property type="match status" value="1"/>
</dbReference>
<keyword evidence="2" id="KW-0805">Transcription regulation</keyword>
<dbReference type="InterPro" id="IPR007627">
    <property type="entry name" value="RNA_pol_sigma70_r2"/>
</dbReference>
<dbReference type="SUPFAM" id="SSF88659">
    <property type="entry name" value="Sigma3 and sigma4 domains of RNA polymerase sigma factors"/>
    <property type="match status" value="1"/>
</dbReference>
<dbReference type="EMBL" id="CP071880">
    <property type="protein sequence ID" value="QTE50298.1"/>
    <property type="molecule type" value="Genomic_DNA"/>
</dbReference>
<evidence type="ECO:0000259" key="6">
    <source>
        <dbReference type="Pfam" id="PF08281"/>
    </source>
</evidence>
<dbReference type="InterPro" id="IPR013325">
    <property type="entry name" value="RNA_pol_sigma_r2"/>
</dbReference>
<evidence type="ECO:0000313" key="10">
    <source>
        <dbReference type="Proteomes" id="UP000663940"/>
    </source>
</evidence>
<dbReference type="InterPro" id="IPR013324">
    <property type="entry name" value="RNA_pol_sigma_r3/r4-like"/>
</dbReference>
<dbReference type="GO" id="GO:0006352">
    <property type="term" value="P:DNA-templated transcription initiation"/>
    <property type="evidence" value="ECO:0007669"/>
    <property type="project" value="InterPro"/>
</dbReference>
<dbReference type="Proteomes" id="UP000250557">
    <property type="component" value="Chromosome"/>
</dbReference>
<dbReference type="InterPro" id="IPR014284">
    <property type="entry name" value="RNA_pol_sigma-70_dom"/>
</dbReference>
<name>A0AAE6JM62_9SPHI</name>
<evidence type="ECO:0000256" key="3">
    <source>
        <dbReference type="ARBA" id="ARBA00023082"/>
    </source>
</evidence>
<evidence type="ECO:0000259" key="5">
    <source>
        <dbReference type="Pfam" id="PF04542"/>
    </source>
</evidence>
<dbReference type="GO" id="GO:0003677">
    <property type="term" value="F:DNA binding"/>
    <property type="evidence" value="ECO:0007669"/>
    <property type="project" value="InterPro"/>
</dbReference>
<keyword evidence="10" id="KW-1185">Reference proteome</keyword>
<evidence type="ECO:0000256" key="2">
    <source>
        <dbReference type="ARBA" id="ARBA00023015"/>
    </source>
</evidence>
<dbReference type="Pfam" id="PF04542">
    <property type="entry name" value="Sigma70_r2"/>
    <property type="match status" value="1"/>
</dbReference>